<feature type="domain" description="DUF2421" evidence="7">
    <location>
        <begin position="1126"/>
        <end position="1350"/>
    </location>
</feature>
<keyword evidence="3 6" id="KW-1133">Transmembrane helix</keyword>
<name>A0A194S0T5_RHOGW</name>
<feature type="compositionally biased region" description="Basic and acidic residues" evidence="5">
    <location>
        <begin position="58"/>
        <end position="76"/>
    </location>
</feature>
<feature type="compositionally biased region" description="Low complexity" evidence="5">
    <location>
        <begin position="531"/>
        <end position="541"/>
    </location>
</feature>
<proteinExistence type="predicted"/>
<feature type="compositionally biased region" description="Basic residues" evidence="5">
    <location>
        <begin position="669"/>
        <end position="691"/>
    </location>
</feature>
<feature type="transmembrane region" description="Helical" evidence="6">
    <location>
        <begin position="1102"/>
        <end position="1120"/>
    </location>
</feature>
<evidence type="ECO:0000259" key="9">
    <source>
        <dbReference type="Pfam" id="PF13515"/>
    </source>
</evidence>
<reference evidence="10 11" key="1">
    <citation type="journal article" date="2015" name="Front. Microbiol.">
        <title>Genome sequence of the plant growth promoting endophytic yeast Rhodotorula graminis WP1.</title>
        <authorList>
            <person name="Firrincieli A."/>
            <person name="Otillar R."/>
            <person name="Salamov A."/>
            <person name="Schmutz J."/>
            <person name="Khan Z."/>
            <person name="Redman R.S."/>
            <person name="Fleck N.D."/>
            <person name="Lindquist E."/>
            <person name="Grigoriev I.V."/>
            <person name="Doty S.L."/>
        </authorList>
    </citation>
    <scope>NUCLEOTIDE SEQUENCE [LARGE SCALE GENOMIC DNA]</scope>
    <source>
        <strain evidence="10 11">WP1</strain>
    </source>
</reference>
<feature type="region of interest" description="Disordered" evidence="5">
    <location>
        <begin position="1"/>
        <end position="168"/>
    </location>
</feature>
<accession>A0A194S0T5</accession>
<evidence type="ECO:0000256" key="1">
    <source>
        <dbReference type="ARBA" id="ARBA00004141"/>
    </source>
</evidence>
<feature type="region of interest" description="Disordered" evidence="5">
    <location>
        <begin position="1373"/>
        <end position="1392"/>
    </location>
</feature>
<keyword evidence="4 6" id="KW-0472">Membrane</keyword>
<feature type="transmembrane region" description="Helical" evidence="6">
    <location>
        <begin position="368"/>
        <end position="392"/>
    </location>
</feature>
<feature type="region of interest" description="Disordered" evidence="5">
    <location>
        <begin position="566"/>
        <end position="698"/>
    </location>
</feature>
<feature type="compositionally biased region" description="Basic and acidic residues" evidence="5">
    <location>
        <begin position="632"/>
        <end position="641"/>
    </location>
</feature>
<evidence type="ECO:0000256" key="4">
    <source>
        <dbReference type="ARBA" id="ARBA00023136"/>
    </source>
</evidence>
<evidence type="ECO:0000256" key="5">
    <source>
        <dbReference type="SAM" id="MobiDB-lite"/>
    </source>
</evidence>
<evidence type="ECO:0000259" key="8">
    <source>
        <dbReference type="Pfam" id="PF10337"/>
    </source>
</evidence>
<feature type="transmembrane region" description="Helical" evidence="6">
    <location>
        <begin position="958"/>
        <end position="977"/>
    </location>
</feature>
<feature type="domain" description="Integral membrane bound transporter" evidence="9">
    <location>
        <begin position="981"/>
        <end position="1117"/>
    </location>
</feature>
<feature type="transmembrane region" description="Helical" evidence="6">
    <location>
        <begin position="1064"/>
        <end position="1082"/>
    </location>
</feature>
<feature type="domain" description="Putative ER transporter 6TM N-terminal" evidence="8">
    <location>
        <begin position="180"/>
        <end position="501"/>
    </location>
</feature>
<sequence length="1392" mass="153419">MPPAASATRRPRFTLDDSEDPSESEPEHDQDRPHERERPRPRVPAIVVEDAGQQAPSSREDSPAETRDLDREEKHVGFAAGPDLVTIGRGASVEEGGREDDEGGEQEGRAAGYPPAPRRASSDTTSPRHGESSDDKAAAPPQKDEVEGKGFDRPEFAQPAETTPPALKRKLPPLPGFLVWIKPHLNWKGFRPVIRASVASWCGLLLMLCTSGLNMLGRAAFLVLVVSVISPAASPIAAQLETTFFQFLLVAVSWAWACIAIAIAHASRTTWSFSQADFQTYAVQRYAQAGMTAAQVQTAIQEGIYHGDFIEPGASAVCAIFLGVGCGFFLWLRGYVGPGPVIFGTIFAMILLIVCLTLAVLFPYPYYSIGLVFFIPFACQQAITLAATFLVFPETLAHQFSDRLIAVLGPMHAVVKDQSRMLAANPRSSEWLQFKSIQANANAANGIVGLMTASEANLSREISFARVSGRDLSAMLQNLRILVARTSGFAFFHAVVEKHLHREESDAKGGPAADDLVLHMGRSRANSPDHTPGSTRPSSPTRGRREAPSAADPAALGEALSRIRHEREPGSPRGNGASSSPAYPSSPLSPAHDAAPLHPPRIGRAQSSPGMRTRDESSTSLVDLAELTSSSSRDRDEHDAASRQPHHHHHHDAESHSHHAQGHYTRFPREKRHRSRSRNRSSPHGHGHGHGKNSSSHISLPSLLHDVLHPHLDVKPVGVVESMTYADLEDYLHNPRDEEHLEELMGLLSKASGDLLGALDESVSHLVTVIHRFKSLDDTWRALVRYNDDEVEKLVKVSRAQLDKLKAALALYRDDKRLEVVRPFARLFDPFGAEVRGEVGADEMKTQPSHRGLFWAFQYQHALLGWGEALVDLFETVLKVETKRRRPKIWWPNWRKARFTRATGTDEYDEDDPQELRDLNTSAFSAPRNPDSAPPKSLVQYVGVKVTGFFDLLSRRDVLFGIKSAVLLGLCSLPAMFPSTSYFFQKNRGVWVLVMITLTSNQFLGDVAFGYLVRVFGTVAGAAVGLALWSIAAQTGTGHPVAVGAVCAVAWPFIFFYRVHMQPVMTAILPSVTAMLVIGYSWQDAHNPSLSSVGYGWDVAWKRLVCVFIGISIAFVWALVPPSTRQKVTIRLAYAKVIGRMGDVLCQILSYANCKDGPTKTPKNIVKNLAALRMRVNRTVQARAMARYELSLQGDWPSDLYASLQALQMEMLDQLGQFCAVLAKLDSKWTKALLHRTQFANPRFLQDVLTTLYLISSALDHGTPLPWIYNPLLERFLKSPEVLASGHVYGYEVTLGDDEVAEGLPKHVNLETICSLDYLRFSAGVSQAYAVVNRLDRLMFVAKSLVGENYLLYGLDTHRGQHGRDEEAQGLLDEHFHGPDSRRTSSDHDSDA</sequence>
<feature type="transmembrane region" description="Helical" evidence="6">
    <location>
        <begin position="1011"/>
        <end position="1032"/>
    </location>
</feature>
<evidence type="ECO:0000256" key="6">
    <source>
        <dbReference type="SAM" id="Phobius"/>
    </source>
</evidence>
<evidence type="ECO:0008006" key="12">
    <source>
        <dbReference type="Google" id="ProtNLM"/>
    </source>
</evidence>
<evidence type="ECO:0000256" key="3">
    <source>
        <dbReference type="ARBA" id="ARBA00022989"/>
    </source>
</evidence>
<dbReference type="OMA" id="NEQYLMF"/>
<dbReference type="Proteomes" id="UP000053890">
    <property type="component" value="Unassembled WGS sequence"/>
</dbReference>
<evidence type="ECO:0000259" key="7">
    <source>
        <dbReference type="Pfam" id="PF10334"/>
    </source>
</evidence>
<keyword evidence="11" id="KW-1185">Reference proteome</keyword>
<feature type="compositionally biased region" description="Basic and acidic residues" evidence="5">
    <location>
        <begin position="25"/>
        <end position="40"/>
    </location>
</feature>
<feature type="compositionally biased region" description="Basic and acidic residues" evidence="5">
    <location>
        <begin position="126"/>
        <end position="155"/>
    </location>
</feature>
<dbReference type="EMBL" id="KQ474080">
    <property type="protein sequence ID" value="KPV74155.1"/>
    <property type="molecule type" value="Genomic_DNA"/>
</dbReference>
<dbReference type="STRING" id="578459.A0A194S0T5"/>
<dbReference type="OrthoDB" id="2274698at2759"/>
<dbReference type="GO" id="GO:0016020">
    <property type="term" value="C:membrane"/>
    <property type="evidence" value="ECO:0007669"/>
    <property type="project" value="UniProtKB-SubCell"/>
</dbReference>
<dbReference type="RefSeq" id="XP_018270204.1">
    <property type="nucleotide sequence ID" value="XM_018417110.1"/>
</dbReference>
<dbReference type="InterPro" id="IPR018823">
    <property type="entry name" value="ArAE_2_N"/>
</dbReference>
<keyword evidence="2 6" id="KW-0812">Transmembrane</keyword>
<gene>
    <name evidence="10" type="ORF">RHOBADRAFT_54013</name>
</gene>
<feature type="transmembrane region" description="Helical" evidence="6">
    <location>
        <begin position="313"/>
        <end position="332"/>
    </location>
</feature>
<evidence type="ECO:0000256" key="2">
    <source>
        <dbReference type="ARBA" id="ARBA00022692"/>
    </source>
</evidence>
<evidence type="ECO:0000313" key="11">
    <source>
        <dbReference type="Proteomes" id="UP000053890"/>
    </source>
</evidence>
<feature type="transmembrane region" description="Helical" evidence="6">
    <location>
        <begin position="244"/>
        <end position="264"/>
    </location>
</feature>
<feature type="transmembrane region" description="Helical" evidence="6">
    <location>
        <begin position="219"/>
        <end position="237"/>
    </location>
</feature>
<dbReference type="GeneID" id="28977558"/>
<feature type="region of interest" description="Disordered" evidence="5">
    <location>
        <begin position="522"/>
        <end position="554"/>
    </location>
</feature>
<feature type="compositionally biased region" description="Low complexity" evidence="5">
    <location>
        <begin position="577"/>
        <end position="591"/>
    </location>
</feature>
<feature type="transmembrane region" description="Helical" evidence="6">
    <location>
        <begin position="341"/>
        <end position="362"/>
    </location>
</feature>
<dbReference type="PANTHER" id="PTHR37994">
    <property type="entry name" value="ARAE_2_N DOMAIN-CONTAINING PROTEIN-RELATED"/>
    <property type="match status" value="1"/>
</dbReference>
<protein>
    <recommendedName>
        <fullName evidence="12">ER transporter 6TM N-terminal domain-containing protein</fullName>
    </recommendedName>
</protein>
<evidence type="ECO:0000313" key="10">
    <source>
        <dbReference type="EMBL" id="KPV74155.1"/>
    </source>
</evidence>
<dbReference type="Pfam" id="PF13515">
    <property type="entry name" value="FUSC_2"/>
    <property type="match status" value="1"/>
</dbReference>
<dbReference type="InterPro" id="IPR018820">
    <property type="entry name" value="BRE4-related_DUF2421"/>
</dbReference>
<dbReference type="InterPro" id="IPR049453">
    <property type="entry name" value="Memb_transporter_dom"/>
</dbReference>
<feature type="transmembrane region" description="Helical" evidence="6">
    <location>
        <begin position="1038"/>
        <end position="1057"/>
    </location>
</feature>
<dbReference type="Pfam" id="PF10334">
    <property type="entry name" value="BRE4"/>
    <property type="match status" value="1"/>
</dbReference>
<organism evidence="10 11">
    <name type="scientific">Rhodotorula graminis (strain WP1)</name>
    <dbReference type="NCBI Taxonomy" id="578459"/>
    <lineage>
        <taxon>Eukaryota</taxon>
        <taxon>Fungi</taxon>
        <taxon>Dikarya</taxon>
        <taxon>Basidiomycota</taxon>
        <taxon>Pucciniomycotina</taxon>
        <taxon>Microbotryomycetes</taxon>
        <taxon>Sporidiobolales</taxon>
        <taxon>Sporidiobolaceae</taxon>
        <taxon>Rhodotorula</taxon>
    </lineage>
</organism>
<dbReference type="Pfam" id="PF10337">
    <property type="entry name" value="ArAE_2_N"/>
    <property type="match status" value="1"/>
</dbReference>
<comment type="subcellular location">
    <subcellularLocation>
        <location evidence="1">Membrane</location>
        <topology evidence="1">Multi-pass membrane protein</topology>
    </subcellularLocation>
</comment>
<dbReference type="PANTHER" id="PTHR37994:SF1">
    <property type="entry name" value="ER TRANSPORTER 6TM N-TERMINAL DOMAIN-CONTAINING PROTEIN"/>
    <property type="match status" value="1"/>
</dbReference>